<dbReference type="GO" id="GO:0004622">
    <property type="term" value="F:phosphatidylcholine lysophospholipase activity"/>
    <property type="evidence" value="ECO:0007669"/>
    <property type="project" value="TreeGrafter"/>
</dbReference>
<dbReference type="EMBL" id="CP022515">
    <property type="protein sequence ID" value="ASO06610.1"/>
    <property type="molecule type" value="Genomic_DNA"/>
</dbReference>
<dbReference type="eggNOG" id="COG2755">
    <property type="taxonomic scope" value="Bacteria"/>
</dbReference>
<sequence length="312" mass="35889">MMNTKFLTICIFFLIGSHFHGKAQNSYEIPQDVKRILFLGNSITYSGQYVSYIDTYFTLKYPDRDFEIINVGLPSETVSGLSEPGHADGKFPRPDLHERLERILLHTKPDLVFSCYGMNDGIYLPFDEGRFQKYKEGINCLNGEVIKNGTPIIHITPPIYDGRKGEAYANVLDIYSDWIMSKRYTDGWKVIDIHWPMKKYLEDKRLSDEDFFLAKDGVHPNDTGHWIMAKQLLLYLGEVDVSKANGIEEVVSQFNHGAEIWKLVEESQNIMKDAWLTSIGHQRPGMNAGLTLEEALDKTDMLQKEIRNLQKK</sequence>
<dbReference type="InterPro" id="IPR036514">
    <property type="entry name" value="SGNH_hydro_sf"/>
</dbReference>
<dbReference type="KEGG" id="aalg:AREALGSMS7_03183"/>
<name>A0A221UZB4_9FLAO</name>
<dbReference type="Pfam" id="PF13472">
    <property type="entry name" value="Lipase_GDSL_2"/>
    <property type="match status" value="1"/>
</dbReference>
<dbReference type="STRING" id="616991.GCA_000733925_01498"/>
<evidence type="ECO:0000259" key="1">
    <source>
        <dbReference type="Pfam" id="PF13472"/>
    </source>
</evidence>
<dbReference type="Proteomes" id="UP000204551">
    <property type="component" value="Chromosome"/>
</dbReference>
<reference evidence="2 3" key="1">
    <citation type="submission" date="2017-07" db="EMBL/GenBank/DDBJ databases">
        <title>Genome Sequence of Arenibacter algicola Strain SMS7 Isolated from a culture of the Diatom Skeletonema marinoi.</title>
        <authorList>
            <person name="Topel M."/>
            <person name="Pinder M.I.M."/>
            <person name="Johansson O.N."/>
            <person name="Kourtchenko O."/>
            <person name="Godhe A."/>
            <person name="Clarke A.K."/>
        </authorList>
    </citation>
    <scope>NUCLEOTIDE SEQUENCE [LARGE SCALE GENOMIC DNA]</scope>
    <source>
        <strain evidence="2 3">SMS7</strain>
    </source>
</reference>
<dbReference type="PANTHER" id="PTHR30383">
    <property type="entry name" value="THIOESTERASE 1/PROTEASE 1/LYSOPHOSPHOLIPASE L1"/>
    <property type="match status" value="1"/>
</dbReference>
<gene>
    <name evidence="2" type="primary">axe2</name>
    <name evidence="2" type="ORF">AREALGSMS7_03183</name>
</gene>
<dbReference type="InterPro" id="IPR051532">
    <property type="entry name" value="Ester_Hydrolysis_Enzymes"/>
</dbReference>
<proteinExistence type="predicted"/>
<evidence type="ECO:0000313" key="2">
    <source>
        <dbReference type="EMBL" id="ASO06610.1"/>
    </source>
</evidence>
<evidence type="ECO:0000313" key="3">
    <source>
        <dbReference type="Proteomes" id="UP000204551"/>
    </source>
</evidence>
<dbReference type="Gene3D" id="3.40.50.1110">
    <property type="entry name" value="SGNH hydrolase"/>
    <property type="match status" value="1"/>
</dbReference>
<dbReference type="PANTHER" id="PTHR30383:SF5">
    <property type="entry name" value="SGNH HYDROLASE-TYPE ESTERASE DOMAIN-CONTAINING PROTEIN"/>
    <property type="match status" value="1"/>
</dbReference>
<dbReference type="SUPFAM" id="SSF52266">
    <property type="entry name" value="SGNH hydrolase"/>
    <property type="match status" value="1"/>
</dbReference>
<dbReference type="GO" id="GO:0046555">
    <property type="term" value="F:acetylxylan esterase activity"/>
    <property type="evidence" value="ECO:0007669"/>
    <property type="project" value="UniProtKB-EC"/>
</dbReference>
<dbReference type="CDD" id="cd01834">
    <property type="entry name" value="SGNH_hydrolase_like_2"/>
    <property type="match status" value="1"/>
</dbReference>
<feature type="domain" description="SGNH hydrolase-type esterase" evidence="1">
    <location>
        <begin position="38"/>
        <end position="226"/>
    </location>
</feature>
<accession>A0A221UZB4</accession>
<dbReference type="AlphaFoldDB" id="A0A221UZB4"/>
<dbReference type="RefSeq" id="WP_069858209.1">
    <property type="nucleotide sequence ID" value="NZ_CP022515.1"/>
</dbReference>
<dbReference type="InterPro" id="IPR013830">
    <property type="entry name" value="SGNH_hydro"/>
</dbReference>
<dbReference type="EC" id="3.1.1.72" evidence="2"/>
<protein>
    <submittedName>
        <fullName evidence="2">Acetylxylan esterase</fullName>
        <ecNumber evidence="2">3.1.1.72</ecNumber>
    </submittedName>
</protein>
<keyword evidence="2" id="KW-0378">Hydrolase</keyword>
<organism evidence="2 3">
    <name type="scientific">Arenibacter algicola</name>
    <dbReference type="NCBI Taxonomy" id="616991"/>
    <lineage>
        <taxon>Bacteria</taxon>
        <taxon>Pseudomonadati</taxon>
        <taxon>Bacteroidota</taxon>
        <taxon>Flavobacteriia</taxon>
        <taxon>Flavobacteriales</taxon>
        <taxon>Flavobacteriaceae</taxon>
        <taxon>Arenibacter</taxon>
    </lineage>
</organism>